<dbReference type="EMBL" id="VFNV01000001">
    <property type="protein sequence ID" value="TQK77134.1"/>
    <property type="molecule type" value="Genomic_DNA"/>
</dbReference>
<reference evidence="1 2" key="1">
    <citation type="submission" date="2019-06" db="EMBL/GenBank/DDBJ databases">
        <title>Sequencing the genomes of 1000 actinobacteria strains.</title>
        <authorList>
            <person name="Klenk H.-P."/>
        </authorList>
    </citation>
    <scope>NUCLEOTIDE SEQUENCE [LARGE SCALE GENOMIC DNA]</scope>
    <source>
        <strain evidence="1 2">DSM 10596</strain>
    </source>
</reference>
<gene>
    <name evidence="1" type="ORF">FB389_1849</name>
</gene>
<protein>
    <submittedName>
        <fullName evidence="1">Uncharacterized protein</fullName>
    </submittedName>
</protein>
<accession>A0A542SRA8</accession>
<dbReference type="Proteomes" id="UP000316181">
    <property type="component" value="Unassembled WGS sequence"/>
</dbReference>
<dbReference type="AlphaFoldDB" id="A0A542SRA8"/>
<organism evidence="1 2">
    <name type="scientific">Rarobacter incanus</name>
    <dbReference type="NCBI Taxonomy" id="153494"/>
    <lineage>
        <taxon>Bacteria</taxon>
        <taxon>Bacillati</taxon>
        <taxon>Actinomycetota</taxon>
        <taxon>Actinomycetes</taxon>
        <taxon>Micrococcales</taxon>
        <taxon>Rarobacteraceae</taxon>
        <taxon>Rarobacter</taxon>
    </lineage>
</organism>
<keyword evidence="2" id="KW-1185">Reference proteome</keyword>
<evidence type="ECO:0000313" key="2">
    <source>
        <dbReference type="Proteomes" id="UP000316181"/>
    </source>
</evidence>
<proteinExistence type="predicted"/>
<name>A0A542SRA8_9MICO</name>
<sequence length="55" mass="5791">MTGGFCLKDVTLAGIAVTTGVHMMDSAALSGVRNWDRGLVAGSAELGRGLLDRWR</sequence>
<evidence type="ECO:0000313" key="1">
    <source>
        <dbReference type="EMBL" id="TQK77134.1"/>
    </source>
</evidence>
<comment type="caution">
    <text evidence="1">The sequence shown here is derived from an EMBL/GenBank/DDBJ whole genome shotgun (WGS) entry which is preliminary data.</text>
</comment>